<comment type="caution">
    <text evidence="1">The sequence shown here is derived from an EMBL/GenBank/DDBJ whole genome shotgun (WGS) entry which is preliminary data.</text>
</comment>
<reference evidence="1 2" key="1">
    <citation type="journal article" date="2019" name="Sci. Rep.">
        <title>Orb-weaving spider Araneus ventricosus genome elucidates the spidroin gene catalogue.</title>
        <authorList>
            <person name="Kono N."/>
            <person name="Nakamura H."/>
            <person name="Ohtoshi R."/>
            <person name="Moran D.A.P."/>
            <person name="Shinohara A."/>
            <person name="Yoshida Y."/>
            <person name="Fujiwara M."/>
            <person name="Mori M."/>
            <person name="Tomita M."/>
            <person name="Arakawa K."/>
        </authorList>
    </citation>
    <scope>NUCLEOTIDE SEQUENCE [LARGE SCALE GENOMIC DNA]</scope>
</reference>
<dbReference type="AlphaFoldDB" id="A0A4Y2L5N1"/>
<accession>A0A4Y2L5N1</accession>
<keyword evidence="2" id="KW-1185">Reference proteome</keyword>
<protein>
    <submittedName>
        <fullName evidence="1">Uncharacterized protein</fullName>
    </submittedName>
</protein>
<evidence type="ECO:0000313" key="2">
    <source>
        <dbReference type="Proteomes" id="UP000499080"/>
    </source>
</evidence>
<sequence length="138" mass="15370">MEAKKSPRLTNYDVCCPWKQYSLQNVAVVVSYSTCSSPPLDQVQESARTQKIAESNTIGERLMVKEESAASVGARPWTPEGRSLPLSIALILQLGMQKEDYEEWMSIDEDIPVAATLTDLDICQAIKVDDSDRDECVE</sequence>
<organism evidence="1 2">
    <name type="scientific">Araneus ventricosus</name>
    <name type="common">Orbweaver spider</name>
    <name type="synonym">Epeira ventricosa</name>
    <dbReference type="NCBI Taxonomy" id="182803"/>
    <lineage>
        <taxon>Eukaryota</taxon>
        <taxon>Metazoa</taxon>
        <taxon>Ecdysozoa</taxon>
        <taxon>Arthropoda</taxon>
        <taxon>Chelicerata</taxon>
        <taxon>Arachnida</taxon>
        <taxon>Araneae</taxon>
        <taxon>Araneomorphae</taxon>
        <taxon>Entelegynae</taxon>
        <taxon>Araneoidea</taxon>
        <taxon>Araneidae</taxon>
        <taxon>Araneus</taxon>
    </lineage>
</organism>
<proteinExistence type="predicted"/>
<dbReference type="Proteomes" id="UP000499080">
    <property type="component" value="Unassembled WGS sequence"/>
</dbReference>
<name>A0A4Y2L5N1_ARAVE</name>
<gene>
    <name evidence="1" type="ORF">AVEN_162072_1</name>
</gene>
<evidence type="ECO:0000313" key="1">
    <source>
        <dbReference type="EMBL" id="GBN09107.1"/>
    </source>
</evidence>
<dbReference type="EMBL" id="BGPR01005320">
    <property type="protein sequence ID" value="GBN09107.1"/>
    <property type="molecule type" value="Genomic_DNA"/>
</dbReference>